<dbReference type="Pfam" id="PF13403">
    <property type="entry name" value="Hint_2"/>
    <property type="match status" value="1"/>
</dbReference>
<evidence type="ECO:0000259" key="1">
    <source>
        <dbReference type="Pfam" id="PF13403"/>
    </source>
</evidence>
<dbReference type="SUPFAM" id="SSF51294">
    <property type="entry name" value="Hedgehog/intein (Hint) domain"/>
    <property type="match status" value="1"/>
</dbReference>
<feature type="domain" description="Hedgehog/Intein (Hint)" evidence="1">
    <location>
        <begin position="22"/>
        <end position="149"/>
    </location>
</feature>
<reference evidence="2" key="1">
    <citation type="submission" date="2021-01" db="EMBL/GenBank/DDBJ databases">
        <title>Genome seq and assembly of Tabrizicola sp. KVB23.</title>
        <authorList>
            <person name="Chhetri G."/>
        </authorList>
    </citation>
    <scope>NUCLEOTIDE SEQUENCE</scope>
    <source>
        <strain evidence="2">KVB23</strain>
    </source>
</reference>
<dbReference type="InterPro" id="IPR028992">
    <property type="entry name" value="Hedgehog/Intein_dom"/>
</dbReference>
<organism evidence="2 3">
    <name type="scientific">Fuscibacter oryzae</name>
    <dbReference type="NCBI Taxonomy" id="2803939"/>
    <lineage>
        <taxon>Bacteria</taxon>
        <taxon>Pseudomonadati</taxon>
        <taxon>Pseudomonadota</taxon>
        <taxon>Alphaproteobacteria</taxon>
        <taxon>Rhodobacterales</taxon>
        <taxon>Paracoccaceae</taxon>
        <taxon>Fuscibacter</taxon>
    </lineage>
</organism>
<proteinExistence type="predicted"/>
<name>A0A8J7SRT3_9RHOB</name>
<dbReference type="AlphaFoldDB" id="A0A8J7SRT3"/>
<dbReference type="EMBL" id="JAESVP010000003">
    <property type="protein sequence ID" value="MBL4927831.1"/>
    <property type="molecule type" value="Genomic_DNA"/>
</dbReference>
<dbReference type="RefSeq" id="WP_202658966.1">
    <property type="nucleotide sequence ID" value="NZ_JAESVP010000003.1"/>
</dbReference>
<dbReference type="InterPro" id="IPR036844">
    <property type="entry name" value="Hint_dom_sf"/>
</dbReference>
<comment type="caution">
    <text evidence="2">The sequence shown here is derived from an EMBL/GenBank/DDBJ whole genome shotgun (WGS) entry which is preliminary data.</text>
</comment>
<gene>
    <name evidence="2" type="ORF">JI744_06910</name>
</gene>
<sequence length="162" mass="17173">MTTLDLAHQSKTAATEPPEAIGFLAGTQVMTAEGELPVELLGLGDRVITRRGIAKVVEIEIRSQQDAQVIVVSPDTLGIGRPGAEVRLAPDQRVLVRDWRAKALWGVAEAAVPVSQLVDGEFIRQERVALAHFVTLRLTSEAVVMAGGLDLCCPAAALAVST</sequence>
<evidence type="ECO:0000313" key="3">
    <source>
        <dbReference type="Proteomes" id="UP000619033"/>
    </source>
</evidence>
<protein>
    <submittedName>
        <fullName evidence="2">Hint domain-containing protein</fullName>
    </submittedName>
</protein>
<accession>A0A8J7SRT3</accession>
<dbReference type="Proteomes" id="UP000619033">
    <property type="component" value="Unassembled WGS sequence"/>
</dbReference>
<keyword evidence="3" id="KW-1185">Reference proteome</keyword>
<evidence type="ECO:0000313" key="2">
    <source>
        <dbReference type="EMBL" id="MBL4927831.1"/>
    </source>
</evidence>